<dbReference type="OrthoDB" id="9801098at2"/>
<proteinExistence type="predicted"/>
<dbReference type="Gene3D" id="3.40.50.450">
    <property type="match status" value="1"/>
</dbReference>
<dbReference type="RefSeq" id="WP_106089011.1">
    <property type="nucleotide sequence ID" value="NZ_PVNL01000042.1"/>
</dbReference>
<dbReference type="SUPFAM" id="SSF102405">
    <property type="entry name" value="MCP/YpsA-like"/>
    <property type="match status" value="1"/>
</dbReference>
<reference evidence="1 2" key="1">
    <citation type="submission" date="2018-03" db="EMBL/GenBank/DDBJ databases">
        <title>Draft Genome Sequences of the Obligatory Marine Myxobacteria Enhygromyxa salina SWB007.</title>
        <authorList>
            <person name="Poehlein A."/>
            <person name="Moghaddam J.A."/>
            <person name="Harms H."/>
            <person name="Alanjari M."/>
            <person name="Koenig G.M."/>
            <person name="Daniel R."/>
            <person name="Schaeberle T.F."/>
        </authorList>
    </citation>
    <scope>NUCLEOTIDE SEQUENCE [LARGE SCALE GENOMIC DNA]</scope>
    <source>
        <strain evidence="1 2">SWB007</strain>
    </source>
</reference>
<organism evidence="1 2">
    <name type="scientific">Enhygromyxa salina</name>
    <dbReference type="NCBI Taxonomy" id="215803"/>
    <lineage>
        <taxon>Bacteria</taxon>
        <taxon>Pseudomonadati</taxon>
        <taxon>Myxococcota</taxon>
        <taxon>Polyangia</taxon>
        <taxon>Nannocystales</taxon>
        <taxon>Nannocystaceae</taxon>
        <taxon>Enhygromyxa</taxon>
    </lineage>
</organism>
<dbReference type="PANTHER" id="PTHR43393">
    <property type="entry name" value="CYTOKININ RIBOSIDE 5'-MONOPHOSPHATE PHOSPHORIBOHYDROLASE"/>
    <property type="match status" value="1"/>
</dbReference>
<dbReference type="Proteomes" id="UP000238823">
    <property type="component" value="Unassembled WGS sequence"/>
</dbReference>
<sequence length="382" mass="41969">MIEQRHEIETIAELDLHLLAGGSLEGRVFQELDLRGHTAALLRSPLTNALFLGCKLEAEAATHANATGALFFPDLPNLPYSMYRGALYSVAELYAGYEQGVAGSYEQAFDCRVYRHYSESRKVSDIVEDLAQRIHDHAITNALENWLAEGEHKVASVMGGHALSRADPMYRTVAKLGHELTLAGFCVATGGGPGAMEASHLGAYLATRGSEELEAALAVLARAPGMLPTDAWLDAAFEVRKMFPMAPEHESTCRSIAVPTWLYGHEPPNAFATHFAKYFDNSVREEGVLAIGMYGIVFAPGSAGTIQEIFQDAAQNHYNTYGHVSPMVFLGKKYWTEDKPVYPLLEKLAAGHDYARWLCISDDVDEIVEHLKAYTKARHPGE</sequence>
<accession>A0A2S9YTG6</accession>
<evidence type="ECO:0008006" key="3">
    <source>
        <dbReference type="Google" id="ProtNLM"/>
    </source>
</evidence>
<dbReference type="GO" id="GO:0005829">
    <property type="term" value="C:cytosol"/>
    <property type="evidence" value="ECO:0007669"/>
    <property type="project" value="TreeGrafter"/>
</dbReference>
<evidence type="ECO:0000313" key="1">
    <source>
        <dbReference type="EMBL" id="PRQ08370.1"/>
    </source>
</evidence>
<protein>
    <recommendedName>
        <fullName evidence="3">Rossmann fold nucleotide-binding protein</fullName>
    </recommendedName>
</protein>
<gene>
    <name evidence="1" type="ORF">ENSA7_19970</name>
</gene>
<dbReference type="EMBL" id="PVNL01000042">
    <property type="protein sequence ID" value="PRQ08370.1"/>
    <property type="molecule type" value="Genomic_DNA"/>
</dbReference>
<dbReference type="PANTHER" id="PTHR43393:SF3">
    <property type="entry name" value="LYSINE DECARBOXYLASE-LIKE PROTEIN"/>
    <property type="match status" value="1"/>
</dbReference>
<comment type="caution">
    <text evidence="1">The sequence shown here is derived from an EMBL/GenBank/DDBJ whole genome shotgun (WGS) entry which is preliminary data.</text>
</comment>
<name>A0A2S9YTG6_9BACT</name>
<dbReference type="InterPro" id="IPR052341">
    <property type="entry name" value="LOG_family_nucleotidases"/>
</dbReference>
<dbReference type="AlphaFoldDB" id="A0A2S9YTG6"/>
<evidence type="ECO:0000313" key="2">
    <source>
        <dbReference type="Proteomes" id="UP000238823"/>
    </source>
</evidence>